<proteinExistence type="predicted"/>
<dbReference type="OrthoDB" id="2656750at2"/>
<reference evidence="1 2" key="1">
    <citation type="submission" date="2018-11" db="EMBL/GenBank/DDBJ databases">
        <title>Sequencing the genomes of 1000 actinobacteria strains.</title>
        <authorList>
            <person name="Klenk H.-P."/>
        </authorList>
    </citation>
    <scope>NUCLEOTIDE SEQUENCE [LARGE SCALE GENOMIC DNA]</scope>
    <source>
        <strain evidence="1 2">DSM 12652</strain>
    </source>
</reference>
<name>A0A3N2CTR6_9ACTN</name>
<protein>
    <recommendedName>
        <fullName evidence="3">SinR family protein</fullName>
    </recommendedName>
</protein>
<evidence type="ECO:0000313" key="2">
    <source>
        <dbReference type="Proteomes" id="UP000281738"/>
    </source>
</evidence>
<evidence type="ECO:0008006" key="3">
    <source>
        <dbReference type="Google" id="ProtNLM"/>
    </source>
</evidence>
<dbReference type="RefSeq" id="WP_123390185.1">
    <property type="nucleotide sequence ID" value="NZ_RKHO01000001.1"/>
</dbReference>
<dbReference type="EMBL" id="RKHO01000001">
    <property type="protein sequence ID" value="ROR90930.1"/>
    <property type="molecule type" value="Genomic_DNA"/>
</dbReference>
<sequence length="91" mass="10434">MSTKLIAYDLNSPGQNYDELIEKIKSYGAWWHHLDSTWLVKTNRTTSNIRDDLKKIVGSDDEILVIDVTSDARAWTGFNTSGSKWLKETWG</sequence>
<keyword evidence="2" id="KW-1185">Reference proteome</keyword>
<comment type="caution">
    <text evidence="1">The sequence shown here is derived from an EMBL/GenBank/DDBJ whole genome shotgun (WGS) entry which is preliminary data.</text>
</comment>
<organism evidence="1 2">
    <name type="scientific">Nocardioides aurantiacus</name>
    <dbReference type="NCBI Taxonomy" id="86796"/>
    <lineage>
        <taxon>Bacteria</taxon>
        <taxon>Bacillati</taxon>
        <taxon>Actinomycetota</taxon>
        <taxon>Actinomycetes</taxon>
        <taxon>Propionibacteriales</taxon>
        <taxon>Nocardioidaceae</taxon>
        <taxon>Nocardioides</taxon>
    </lineage>
</organism>
<evidence type="ECO:0000313" key="1">
    <source>
        <dbReference type="EMBL" id="ROR90930.1"/>
    </source>
</evidence>
<gene>
    <name evidence="1" type="ORF">EDD33_1786</name>
</gene>
<dbReference type="Proteomes" id="UP000281738">
    <property type="component" value="Unassembled WGS sequence"/>
</dbReference>
<accession>A0A3N2CTR6</accession>
<dbReference type="AlphaFoldDB" id="A0A3N2CTR6"/>